<gene>
    <name evidence="1" type="ORF">WKI58_35180</name>
</gene>
<dbReference type="EMBL" id="JBBKAI010000002">
    <property type="protein sequence ID" value="MEJ8661692.1"/>
    <property type="molecule type" value="Genomic_DNA"/>
</dbReference>
<proteinExistence type="predicted"/>
<keyword evidence="2" id="KW-1185">Reference proteome</keyword>
<dbReference type="Proteomes" id="UP001375539">
    <property type="component" value="Unassembled WGS sequence"/>
</dbReference>
<evidence type="ECO:0000313" key="2">
    <source>
        <dbReference type="Proteomes" id="UP001375539"/>
    </source>
</evidence>
<evidence type="ECO:0000313" key="1">
    <source>
        <dbReference type="EMBL" id="MEJ8661692.1"/>
    </source>
</evidence>
<protein>
    <submittedName>
        <fullName evidence="1">Uncharacterized protein</fullName>
    </submittedName>
</protein>
<name>A0ACC6QT75_9ACTN</name>
<reference evidence="1" key="1">
    <citation type="submission" date="2024-03" db="EMBL/GenBank/DDBJ databases">
        <title>Novel Streptomyces species of biotechnological and ecological value are a feature of Machair soil.</title>
        <authorList>
            <person name="Prole J.R."/>
            <person name="Goodfellow M."/>
            <person name="Allenby N."/>
            <person name="Ward A.C."/>
        </authorList>
    </citation>
    <scope>NUCLEOTIDE SEQUENCE</scope>
    <source>
        <strain evidence="1">MS1.AVA.4</strain>
    </source>
</reference>
<comment type="caution">
    <text evidence="1">The sequence shown here is derived from an EMBL/GenBank/DDBJ whole genome shotgun (WGS) entry which is preliminary data.</text>
</comment>
<accession>A0ACC6QT75</accession>
<sequence length="299" mass="32114">MGKFFEELAKKLAERWVALLVLPGALFVLLAVVGVRLGHADPFDVGEVERTISDVAGTGSGRFGAQVLLLVAVLLAATGTGLAVQALAGVTRLVWLGRWPRPLSRWVVRRRRARWHALLDRRRALVRDHPAGTRTAERQEEIDDMAARMTRIAPAEPGRPTWMGDRMYAVEQVALHRNGLDLAFGWSRLWLVLPETVRAEVVAAEAAFAGAVASGTWAWPYLVLGLMWWPALLIGVGIGVAGWARARAAVGDLAALSEAAIDLHGRTLAGALGVGSDAATGPLTLAEGQDITAIVRKGR</sequence>
<organism evidence="1 2">
    <name type="scientific">Streptomyces pratisoli</name>
    <dbReference type="NCBI Taxonomy" id="3139917"/>
    <lineage>
        <taxon>Bacteria</taxon>
        <taxon>Bacillati</taxon>
        <taxon>Actinomycetota</taxon>
        <taxon>Actinomycetes</taxon>
        <taxon>Kitasatosporales</taxon>
        <taxon>Streptomycetaceae</taxon>
        <taxon>Streptomyces</taxon>
    </lineage>
</organism>